<feature type="binding site" evidence="6">
    <location>
        <begin position="333"/>
        <end position="334"/>
    </location>
    <ligand>
        <name>S-adenosyl-L-methionine</name>
        <dbReference type="ChEBI" id="CHEBI:59789"/>
    </ligand>
</feature>
<dbReference type="InterPro" id="IPR029063">
    <property type="entry name" value="SAM-dependent_MTases_sf"/>
</dbReference>
<feature type="site" description="Critical for specifying symmetric addition of methyl groups" evidence="7">
    <location>
        <position position="241"/>
    </location>
</feature>
<dbReference type="InterPro" id="IPR035247">
    <property type="entry name" value="PRMT5_TIM"/>
</dbReference>
<evidence type="ECO:0000259" key="10">
    <source>
        <dbReference type="Pfam" id="PF17286"/>
    </source>
</evidence>
<keyword evidence="1 4" id="KW-0489">Methyltransferase</keyword>
<feature type="domain" description="PRMT5 oligomerisation" evidence="10">
    <location>
        <begin position="381"/>
        <end position="548"/>
    </location>
</feature>
<name>A0ABD0Y1U4_9HEMI</name>
<dbReference type="EMBL" id="JBFDAA010000016">
    <property type="protein sequence ID" value="KAL1117457.1"/>
    <property type="molecule type" value="Genomic_DNA"/>
</dbReference>
<feature type="domain" description="PRMT5 arginine-N-methyltransferase" evidence="8">
    <location>
        <begin position="214"/>
        <end position="378"/>
    </location>
</feature>
<feature type="binding site" evidence="6">
    <location>
        <begin position="247"/>
        <end position="248"/>
    </location>
    <ligand>
        <name>S-adenosyl-L-methionine</name>
        <dbReference type="ChEBI" id="CHEBI:59789"/>
    </ligand>
</feature>
<feature type="active site" description="Proton donor/acceptor" evidence="5">
    <location>
        <position position="358"/>
    </location>
</feature>
<accession>A0ABD0Y1U4</accession>
<dbReference type="Proteomes" id="UP001558652">
    <property type="component" value="Unassembled WGS sequence"/>
</dbReference>
<evidence type="ECO:0000256" key="1">
    <source>
        <dbReference type="ARBA" id="ARBA00022603"/>
    </source>
</evidence>
<feature type="domain" description="PRMT5 TIM barrel" evidence="9">
    <location>
        <begin position="2"/>
        <end position="204"/>
    </location>
</feature>
<evidence type="ECO:0000256" key="7">
    <source>
        <dbReference type="PIRSR" id="PIRSR015894-3"/>
    </source>
</evidence>
<dbReference type="CDD" id="cd02440">
    <property type="entry name" value="AdoMet_MTases"/>
    <property type="match status" value="1"/>
</dbReference>
<dbReference type="PROSITE" id="PS51678">
    <property type="entry name" value="SAM_MT_PRMT"/>
    <property type="match status" value="1"/>
</dbReference>
<dbReference type="FunFam" id="2.70.160.11:FF:000003">
    <property type="entry name" value="Protein arginine N-methyltransferase 5"/>
    <property type="match status" value="1"/>
</dbReference>
<evidence type="ECO:0000313" key="11">
    <source>
        <dbReference type="EMBL" id="KAL1117457.1"/>
    </source>
</evidence>
<comment type="similarity">
    <text evidence="4">Belongs to the class I-like SAM-binding methyltransferase superfamily.</text>
</comment>
<dbReference type="InterPro" id="IPR035248">
    <property type="entry name" value="PRMT5_C"/>
</dbReference>
<dbReference type="PIRSF" id="PIRSF015894">
    <property type="entry name" value="Skb1_MeTrfase"/>
    <property type="match status" value="1"/>
</dbReference>
<dbReference type="AlphaFoldDB" id="A0ABD0Y1U4"/>
<feature type="binding site" evidence="6">
    <location>
        <position position="238"/>
    </location>
    <ligand>
        <name>S-adenosyl-L-methionine</name>
        <dbReference type="ChEBI" id="CHEBI:59789"/>
    </ligand>
</feature>
<sequence>MVVARLSDLPEVDSDCPELRKQSEAMLVQEMLFASHLGLSTAIVRLHGMRHVNLARITYSIVGHHSHCPLFQLWFQVPMVNPEVNAASFREGEEQPDLEDPWEWWNKFRLLCNSDKKVGVALELSADLPDEPVISRWLGEPLKSLVLHTSLFLTNRKGYPVLSQAHQSIIKRFAHLNLQVIITGANRHSSIKNYMQYIDHVYQNSVKSEQRVPYSSGYEDHLQIPLQPLMDNLESTTYEVFEKDPVKYSEYLNAIYQALIDKVPEEEAETNVQVIMVVGAGRGPLVTASLKAAESANRKVRIYAVEKNPNAIVTLLSLKEEVWKDSVTVVSCDMRDWPAPEQCDILVSELLGSFGDNELSPECLDGPEKFLKPDGISIPCSYTSYIRPLQSSRLHNGVGEGTLDKPFHKKFQTPYVVHQLNTYNITPPKPLFTFHHPNRETPVDHTRYGHLNFHITQNSVCHGFAGYFDAVLYKDVKLSILPDTYSKGMFSWFPIYFPIKEPIRLKKGDEMEVHFWRLANKKKVWYEWCVSSPVQVPVHNLNGKSSSIGLY</sequence>
<evidence type="ECO:0000256" key="6">
    <source>
        <dbReference type="PIRSR" id="PIRSR015894-2"/>
    </source>
</evidence>
<reference evidence="11 12" key="1">
    <citation type="submission" date="2024-07" db="EMBL/GenBank/DDBJ databases">
        <title>Chromosome-level genome assembly of the water stick insect Ranatra chinensis (Heteroptera: Nepidae).</title>
        <authorList>
            <person name="Liu X."/>
        </authorList>
    </citation>
    <scope>NUCLEOTIDE SEQUENCE [LARGE SCALE GENOMIC DNA]</scope>
    <source>
        <strain evidence="11">Cailab_2021Rc</strain>
        <tissue evidence="11">Muscle</tissue>
    </source>
</reference>
<dbReference type="PANTHER" id="PTHR10738:SF0">
    <property type="entry name" value="PROTEIN ARGININE N-METHYLTRANSFERASE 5"/>
    <property type="match status" value="1"/>
</dbReference>
<dbReference type="GO" id="GO:0016274">
    <property type="term" value="F:protein-arginine N-methyltransferase activity"/>
    <property type="evidence" value="ECO:0007669"/>
    <property type="project" value="UniProtKB-ARBA"/>
</dbReference>
<dbReference type="FunFam" id="3.40.50.150:FF:000029">
    <property type="entry name" value="Protein arginine N-methyltransferase 5"/>
    <property type="match status" value="1"/>
</dbReference>
<organism evidence="11 12">
    <name type="scientific">Ranatra chinensis</name>
    <dbReference type="NCBI Taxonomy" id="642074"/>
    <lineage>
        <taxon>Eukaryota</taxon>
        <taxon>Metazoa</taxon>
        <taxon>Ecdysozoa</taxon>
        <taxon>Arthropoda</taxon>
        <taxon>Hexapoda</taxon>
        <taxon>Insecta</taxon>
        <taxon>Pterygota</taxon>
        <taxon>Neoptera</taxon>
        <taxon>Paraneoptera</taxon>
        <taxon>Hemiptera</taxon>
        <taxon>Heteroptera</taxon>
        <taxon>Panheteroptera</taxon>
        <taxon>Nepomorpha</taxon>
        <taxon>Nepidae</taxon>
        <taxon>Ranatrinae</taxon>
        <taxon>Ranatra</taxon>
    </lineage>
</organism>
<dbReference type="Pfam" id="PF17285">
    <property type="entry name" value="PRMT5_TIM"/>
    <property type="match status" value="1"/>
</dbReference>
<evidence type="ECO:0000259" key="9">
    <source>
        <dbReference type="Pfam" id="PF17285"/>
    </source>
</evidence>
<dbReference type="Gene3D" id="3.40.50.150">
    <property type="entry name" value="Vaccinia Virus protein VP39"/>
    <property type="match status" value="1"/>
</dbReference>
<dbReference type="Gene3D" id="3.20.20.150">
    <property type="entry name" value="Divalent-metal-dependent TIM barrel enzymes"/>
    <property type="match status" value="1"/>
</dbReference>
<protein>
    <recommendedName>
        <fullName evidence="4">Protein arginine N-methyltransferase</fullName>
    </recommendedName>
</protein>
<keyword evidence="3 4" id="KW-0949">S-adenosyl-L-methionine</keyword>
<evidence type="ECO:0000313" key="12">
    <source>
        <dbReference type="Proteomes" id="UP001558652"/>
    </source>
</evidence>
<dbReference type="InterPro" id="IPR035075">
    <property type="entry name" value="PRMT5"/>
</dbReference>
<feature type="active site" description="Proton donor/acceptor" evidence="5">
    <location>
        <position position="349"/>
    </location>
</feature>
<dbReference type="PANTHER" id="PTHR10738">
    <property type="entry name" value="PROTEIN ARGININE N-METHYLTRANSFERASE 5"/>
    <property type="match status" value="1"/>
</dbReference>
<keyword evidence="12" id="KW-1185">Reference proteome</keyword>
<evidence type="ECO:0000256" key="5">
    <source>
        <dbReference type="PIRSR" id="PIRSR015894-1"/>
    </source>
</evidence>
<dbReference type="InterPro" id="IPR025799">
    <property type="entry name" value="Arg_MeTrfase"/>
</dbReference>
<evidence type="ECO:0000256" key="3">
    <source>
        <dbReference type="ARBA" id="ARBA00022691"/>
    </source>
</evidence>
<dbReference type="GO" id="GO:0032259">
    <property type="term" value="P:methylation"/>
    <property type="evidence" value="ECO:0007669"/>
    <property type="project" value="UniProtKB-KW"/>
</dbReference>
<comment type="caution">
    <text evidence="11">The sequence shown here is derived from an EMBL/GenBank/DDBJ whole genome shotgun (WGS) entry which is preliminary data.</text>
</comment>
<feature type="binding site" evidence="6">
    <location>
        <position position="306"/>
    </location>
    <ligand>
        <name>S-adenosyl-L-methionine</name>
        <dbReference type="ChEBI" id="CHEBI:59789"/>
    </ligand>
</feature>
<evidence type="ECO:0000256" key="4">
    <source>
        <dbReference type="PIRNR" id="PIRNR015894"/>
    </source>
</evidence>
<evidence type="ECO:0000259" key="8">
    <source>
        <dbReference type="Pfam" id="PF05185"/>
    </source>
</evidence>
<dbReference type="Pfam" id="PF05185">
    <property type="entry name" value="PRMT5"/>
    <property type="match status" value="1"/>
</dbReference>
<keyword evidence="2 4" id="KW-0808">Transferase</keyword>
<dbReference type="Gene3D" id="2.70.160.11">
    <property type="entry name" value="Hnrnp arginine n-methyltransferase1"/>
    <property type="match status" value="1"/>
</dbReference>
<proteinExistence type="inferred from homology"/>
<dbReference type="InterPro" id="IPR007857">
    <property type="entry name" value="Arg_MeTrfase_PRMT5"/>
</dbReference>
<evidence type="ECO:0000256" key="2">
    <source>
        <dbReference type="ARBA" id="ARBA00022679"/>
    </source>
</evidence>
<gene>
    <name evidence="11" type="ORF">AAG570_004783</name>
</gene>
<dbReference type="SUPFAM" id="SSF53335">
    <property type="entry name" value="S-adenosyl-L-methionine-dependent methyltransferases"/>
    <property type="match status" value="1"/>
</dbReference>
<dbReference type="Pfam" id="PF17286">
    <property type="entry name" value="PRMT5_C"/>
    <property type="match status" value="1"/>
</dbReference>